<protein>
    <submittedName>
        <fullName evidence="7">FAD/FMN-containing dehydrogenase</fullName>
    </submittedName>
</protein>
<dbReference type="PANTHER" id="PTHR42973">
    <property type="entry name" value="BINDING OXIDOREDUCTASE, PUTATIVE (AFU_ORTHOLOGUE AFUA_1G17690)-RELATED"/>
    <property type="match status" value="1"/>
</dbReference>
<dbReference type="InterPro" id="IPR016166">
    <property type="entry name" value="FAD-bd_PCMH"/>
</dbReference>
<dbReference type="InterPro" id="IPR036318">
    <property type="entry name" value="FAD-bd_PCMH-like_sf"/>
</dbReference>
<dbReference type="Gene3D" id="3.30.465.10">
    <property type="match status" value="1"/>
</dbReference>
<keyword evidence="8" id="KW-1185">Reference proteome</keyword>
<dbReference type="Pfam" id="PF01565">
    <property type="entry name" value="FAD_binding_4"/>
    <property type="match status" value="1"/>
</dbReference>
<evidence type="ECO:0000256" key="1">
    <source>
        <dbReference type="ARBA" id="ARBA00001974"/>
    </source>
</evidence>
<dbReference type="SUPFAM" id="SSF56176">
    <property type="entry name" value="FAD-binding/transporter-associated domain-like"/>
    <property type="match status" value="1"/>
</dbReference>
<dbReference type="InterPro" id="IPR006094">
    <property type="entry name" value="Oxid_FAD_bind_N"/>
</dbReference>
<evidence type="ECO:0000259" key="6">
    <source>
        <dbReference type="PROSITE" id="PS51387"/>
    </source>
</evidence>
<dbReference type="GO" id="GO:0071949">
    <property type="term" value="F:FAD binding"/>
    <property type="evidence" value="ECO:0007669"/>
    <property type="project" value="InterPro"/>
</dbReference>
<evidence type="ECO:0000256" key="2">
    <source>
        <dbReference type="ARBA" id="ARBA00005466"/>
    </source>
</evidence>
<evidence type="ECO:0000256" key="5">
    <source>
        <dbReference type="ARBA" id="ARBA00023002"/>
    </source>
</evidence>
<proteinExistence type="inferred from homology"/>
<comment type="similarity">
    <text evidence="2">Belongs to the oxygen-dependent FAD-linked oxidoreductase family.</text>
</comment>
<dbReference type="RefSeq" id="WP_246442424.1">
    <property type="nucleotide sequence ID" value="NZ_JACJII010000001.1"/>
</dbReference>
<keyword evidence="4" id="KW-0274">FAD</keyword>
<dbReference type="InterPro" id="IPR016169">
    <property type="entry name" value="FAD-bd_PCMH_sub2"/>
</dbReference>
<dbReference type="EMBL" id="JACJII010000001">
    <property type="protein sequence ID" value="MBA9007754.1"/>
    <property type="molecule type" value="Genomic_DNA"/>
</dbReference>
<dbReference type="AlphaFoldDB" id="A0A7W3RCE2"/>
<dbReference type="Gene3D" id="3.30.43.10">
    <property type="entry name" value="Uridine Diphospho-n-acetylenolpyruvylglucosamine Reductase, domain 2"/>
    <property type="match status" value="1"/>
</dbReference>
<keyword evidence="3" id="KW-0285">Flavoprotein</keyword>
<dbReference type="Proteomes" id="UP000539313">
    <property type="component" value="Unassembled WGS sequence"/>
</dbReference>
<keyword evidence="5" id="KW-0560">Oxidoreductase</keyword>
<organism evidence="7 8">
    <name type="scientific">Thermomonospora cellulosilytica</name>
    <dbReference type="NCBI Taxonomy" id="1411118"/>
    <lineage>
        <taxon>Bacteria</taxon>
        <taxon>Bacillati</taxon>
        <taxon>Actinomycetota</taxon>
        <taxon>Actinomycetes</taxon>
        <taxon>Streptosporangiales</taxon>
        <taxon>Thermomonosporaceae</taxon>
        <taxon>Thermomonospora</taxon>
    </lineage>
</organism>
<dbReference type="GO" id="GO:0016491">
    <property type="term" value="F:oxidoreductase activity"/>
    <property type="evidence" value="ECO:0007669"/>
    <property type="project" value="UniProtKB-KW"/>
</dbReference>
<evidence type="ECO:0000313" key="7">
    <source>
        <dbReference type="EMBL" id="MBA9007754.1"/>
    </source>
</evidence>
<accession>A0A7W3RCE2</accession>
<dbReference type="InterPro" id="IPR016167">
    <property type="entry name" value="FAD-bd_PCMH_sub1"/>
</dbReference>
<evidence type="ECO:0000256" key="4">
    <source>
        <dbReference type="ARBA" id="ARBA00022827"/>
    </source>
</evidence>
<sequence>MGAGSTIMWDGVAFPGSRAYEEATQVFNLAAPLEPAAAATVRTVDQIRDVLRHAEREGLQVAVHTTGHASATARPMRGTVLIRTRLDGGVELDTERRIARIPAGTRWGAVVQATAPSGLAAPHGSAATVGVVGYLLRGGLSFYSRRVGLAVNSVRAIELVTADGSVLRTDADNDPELFWALRGGGGGFGVVTAVEIELFPAARVVTGATFWPAVHAPRLVPIWRRWTLDAPWDASTSLRILNLPDLPEVPPVLRGGPVLCIDGVILCPAEEDLPAARGHAEDLLGPLRAAAEPMLDTWQVTVPAAVLETHMDPADPVPIAGDHMLLDEIGDEGVAEFLRTAGGGSDSPLILAGLRQLGGACSIPSPGGGALDHLAGRYVYSAAGAPADEAHEAAIARRCAAIRAAMSPWDTGRTAPTFVENRRQPQRHLTPDQVRAVHRIRARVDPDGRFRNDVLPNC</sequence>
<evidence type="ECO:0000313" key="8">
    <source>
        <dbReference type="Proteomes" id="UP000539313"/>
    </source>
</evidence>
<dbReference type="PROSITE" id="PS51387">
    <property type="entry name" value="FAD_PCMH"/>
    <property type="match status" value="1"/>
</dbReference>
<evidence type="ECO:0000256" key="3">
    <source>
        <dbReference type="ARBA" id="ARBA00022630"/>
    </source>
</evidence>
<name>A0A7W3RCE2_9ACTN</name>
<gene>
    <name evidence="7" type="ORF">HNR21_006636</name>
</gene>
<dbReference type="InterPro" id="IPR050416">
    <property type="entry name" value="FAD-linked_Oxidoreductase"/>
</dbReference>
<dbReference type="Gene3D" id="3.40.462.20">
    <property type="match status" value="1"/>
</dbReference>
<feature type="domain" description="FAD-binding PCMH-type" evidence="6">
    <location>
        <begin position="31"/>
        <end position="201"/>
    </location>
</feature>
<dbReference type="PANTHER" id="PTHR42973:SF39">
    <property type="entry name" value="FAD-BINDING PCMH-TYPE DOMAIN-CONTAINING PROTEIN"/>
    <property type="match status" value="1"/>
</dbReference>
<comment type="cofactor">
    <cofactor evidence="1">
        <name>FAD</name>
        <dbReference type="ChEBI" id="CHEBI:57692"/>
    </cofactor>
</comment>
<reference evidence="7 8" key="1">
    <citation type="submission" date="2020-08" db="EMBL/GenBank/DDBJ databases">
        <title>Sequencing the genomes of 1000 actinobacteria strains.</title>
        <authorList>
            <person name="Klenk H.-P."/>
        </authorList>
    </citation>
    <scope>NUCLEOTIDE SEQUENCE [LARGE SCALE GENOMIC DNA]</scope>
    <source>
        <strain evidence="7 8">DSM 45823</strain>
    </source>
</reference>
<comment type="caution">
    <text evidence="7">The sequence shown here is derived from an EMBL/GenBank/DDBJ whole genome shotgun (WGS) entry which is preliminary data.</text>
</comment>